<keyword evidence="4 10" id="KW-0489">Methyltransferase</keyword>
<dbReference type="Gene3D" id="1.10.10.10">
    <property type="entry name" value="Winged helix-like DNA-binding domain superfamily/Winged helix DNA-binding domain"/>
    <property type="match status" value="1"/>
</dbReference>
<dbReference type="GO" id="GO:0006281">
    <property type="term" value="P:DNA repair"/>
    <property type="evidence" value="ECO:0007669"/>
    <property type="project" value="UniProtKB-KW"/>
</dbReference>
<dbReference type="SUPFAM" id="SSF46767">
    <property type="entry name" value="Methylated DNA-protein cysteine methyltransferase, C-terminal domain"/>
    <property type="match status" value="1"/>
</dbReference>
<evidence type="ECO:0000256" key="1">
    <source>
        <dbReference type="ARBA" id="ARBA00001286"/>
    </source>
</evidence>
<evidence type="ECO:0000256" key="4">
    <source>
        <dbReference type="ARBA" id="ARBA00022603"/>
    </source>
</evidence>
<evidence type="ECO:0000256" key="7">
    <source>
        <dbReference type="ARBA" id="ARBA00023204"/>
    </source>
</evidence>
<dbReference type="PANTHER" id="PTHR10815:SF13">
    <property type="entry name" value="METHYLATED-DNA--PROTEIN-CYSTEINE METHYLTRANSFERASE"/>
    <property type="match status" value="1"/>
</dbReference>
<sequence length="101" mass="11081">MTPFQSECYKALEKVPPGKVISYAGLAEMIGRPKAHRAVGSAMNKNPFAPKVPCHRVVKSNGEIGGFADDINVKIKRLHKEGVEVLDNKIVNFKSILFSES</sequence>
<evidence type="ECO:0000256" key="8">
    <source>
        <dbReference type="ARBA" id="ARBA00049348"/>
    </source>
</evidence>
<dbReference type="GO" id="GO:0032259">
    <property type="term" value="P:methylation"/>
    <property type="evidence" value="ECO:0007669"/>
    <property type="project" value="UniProtKB-KW"/>
</dbReference>
<keyword evidence="5 10" id="KW-0808">Transferase</keyword>
<feature type="domain" description="Methylated-DNA-[protein]-cysteine S-methyltransferase DNA binding" evidence="9">
    <location>
        <begin position="3"/>
        <end position="83"/>
    </location>
</feature>
<dbReference type="Proteomes" id="UP000068905">
    <property type="component" value="Chromosome"/>
</dbReference>
<keyword evidence="11" id="KW-1185">Reference proteome</keyword>
<evidence type="ECO:0000256" key="2">
    <source>
        <dbReference type="ARBA" id="ARBA00008711"/>
    </source>
</evidence>
<reference evidence="10 11" key="1">
    <citation type="journal article" date="2015" name="Genome Announc.">
        <title>Genome Sequence of 'Candidatus Thioglobus singularis' Strain PS1, a Mixotroph from the SUP05 Clade of Marine Gammaproteobacteria.</title>
        <authorList>
            <person name="Marshall K.T."/>
            <person name="Morris R.M."/>
        </authorList>
    </citation>
    <scope>NUCLEOTIDE SEQUENCE [LARGE SCALE GENOMIC DNA]</scope>
    <source>
        <strain evidence="10 11">PS1</strain>
    </source>
</reference>
<evidence type="ECO:0000259" key="9">
    <source>
        <dbReference type="Pfam" id="PF01035"/>
    </source>
</evidence>
<dbReference type="InterPro" id="IPR001497">
    <property type="entry name" value="MethylDNA_cys_MeTrfase_AS"/>
</dbReference>
<evidence type="ECO:0000313" key="11">
    <source>
        <dbReference type="Proteomes" id="UP000068905"/>
    </source>
</evidence>
<keyword evidence="6" id="KW-0227">DNA damage</keyword>
<dbReference type="CDD" id="cd06445">
    <property type="entry name" value="ATase"/>
    <property type="match status" value="1"/>
</dbReference>
<dbReference type="NCBIfam" id="TIGR00589">
    <property type="entry name" value="ogt"/>
    <property type="match status" value="1"/>
</dbReference>
<dbReference type="InterPro" id="IPR014048">
    <property type="entry name" value="MethylDNA_cys_MeTrfase_DNA-bd"/>
</dbReference>
<dbReference type="GO" id="GO:0003908">
    <property type="term" value="F:methylated-DNA-[protein]-cysteine S-methyltransferase activity"/>
    <property type="evidence" value="ECO:0007669"/>
    <property type="project" value="UniProtKB-EC"/>
</dbReference>
<evidence type="ECO:0000313" key="10">
    <source>
        <dbReference type="EMBL" id="ALE01184.1"/>
    </source>
</evidence>
<comment type="similarity">
    <text evidence="2">Belongs to the MGMT family.</text>
</comment>
<dbReference type="EC" id="2.1.1.63" evidence="3"/>
<dbReference type="Pfam" id="PF01035">
    <property type="entry name" value="DNA_binding_1"/>
    <property type="match status" value="1"/>
</dbReference>
<dbReference type="OrthoDB" id="9811249at2"/>
<dbReference type="RefSeq" id="WP_053819481.1">
    <property type="nucleotide sequence ID" value="NZ_CP006911.1"/>
</dbReference>
<evidence type="ECO:0000256" key="3">
    <source>
        <dbReference type="ARBA" id="ARBA00011918"/>
    </source>
</evidence>
<name>A0A0M4LN53_9GAMM</name>
<organism evidence="10 11">
    <name type="scientific">Candidatus Pseudothioglobus singularis PS1</name>
    <dbReference type="NCBI Taxonomy" id="1125411"/>
    <lineage>
        <taxon>Bacteria</taxon>
        <taxon>Pseudomonadati</taxon>
        <taxon>Pseudomonadota</taxon>
        <taxon>Gammaproteobacteria</taxon>
        <taxon>Candidatus Pseudothioglobaceae</taxon>
        <taxon>Candidatus Pseudothioglobus</taxon>
    </lineage>
</organism>
<dbReference type="PROSITE" id="PS00374">
    <property type="entry name" value="MGMT"/>
    <property type="match status" value="1"/>
</dbReference>
<dbReference type="PANTHER" id="PTHR10815">
    <property type="entry name" value="METHYLATED-DNA--PROTEIN-CYSTEINE METHYLTRANSFERASE"/>
    <property type="match status" value="1"/>
</dbReference>
<keyword evidence="7" id="KW-0234">DNA repair</keyword>
<accession>A0A0M4LN53</accession>
<dbReference type="STRING" id="1125411.W908_00305"/>
<comment type="catalytic activity">
    <reaction evidence="1">
        <text>a 4-O-methyl-thymidine in DNA + L-cysteinyl-[protein] = a thymidine in DNA + S-methyl-L-cysteinyl-[protein]</text>
        <dbReference type="Rhea" id="RHEA:53428"/>
        <dbReference type="Rhea" id="RHEA-COMP:10131"/>
        <dbReference type="Rhea" id="RHEA-COMP:10132"/>
        <dbReference type="Rhea" id="RHEA-COMP:13555"/>
        <dbReference type="Rhea" id="RHEA-COMP:13556"/>
        <dbReference type="ChEBI" id="CHEBI:29950"/>
        <dbReference type="ChEBI" id="CHEBI:82612"/>
        <dbReference type="ChEBI" id="CHEBI:137386"/>
        <dbReference type="ChEBI" id="CHEBI:137387"/>
        <dbReference type="EC" id="2.1.1.63"/>
    </reaction>
</comment>
<proteinExistence type="inferred from homology"/>
<dbReference type="FunFam" id="1.10.10.10:FF:000214">
    <property type="entry name" value="Methylated-DNA--protein-cysteine methyltransferase"/>
    <property type="match status" value="1"/>
</dbReference>
<protein>
    <recommendedName>
        <fullName evidence="3">methylated-DNA--[protein]-cysteine S-methyltransferase</fullName>
        <ecNumber evidence="3">2.1.1.63</ecNumber>
    </recommendedName>
</protein>
<dbReference type="AlphaFoldDB" id="A0A0M4LN53"/>
<dbReference type="KEGG" id="tsn:W908_00305"/>
<comment type="catalytic activity">
    <reaction evidence="8">
        <text>a 6-O-methyl-2'-deoxyguanosine in DNA + L-cysteinyl-[protein] = S-methyl-L-cysteinyl-[protein] + a 2'-deoxyguanosine in DNA</text>
        <dbReference type="Rhea" id="RHEA:24000"/>
        <dbReference type="Rhea" id="RHEA-COMP:10131"/>
        <dbReference type="Rhea" id="RHEA-COMP:10132"/>
        <dbReference type="Rhea" id="RHEA-COMP:11367"/>
        <dbReference type="Rhea" id="RHEA-COMP:11368"/>
        <dbReference type="ChEBI" id="CHEBI:29950"/>
        <dbReference type="ChEBI" id="CHEBI:82612"/>
        <dbReference type="ChEBI" id="CHEBI:85445"/>
        <dbReference type="ChEBI" id="CHEBI:85448"/>
        <dbReference type="EC" id="2.1.1.63"/>
    </reaction>
</comment>
<dbReference type="InterPro" id="IPR036388">
    <property type="entry name" value="WH-like_DNA-bd_sf"/>
</dbReference>
<gene>
    <name evidence="10" type="ORF">W908_00305</name>
</gene>
<dbReference type="EMBL" id="CP006911">
    <property type="protein sequence ID" value="ALE01184.1"/>
    <property type="molecule type" value="Genomic_DNA"/>
</dbReference>
<evidence type="ECO:0000256" key="5">
    <source>
        <dbReference type="ARBA" id="ARBA00022679"/>
    </source>
</evidence>
<dbReference type="InterPro" id="IPR036217">
    <property type="entry name" value="MethylDNA_cys_MeTrfase_DNAb"/>
</dbReference>
<evidence type="ECO:0000256" key="6">
    <source>
        <dbReference type="ARBA" id="ARBA00022763"/>
    </source>
</evidence>